<evidence type="ECO:0000256" key="12">
    <source>
        <dbReference type="SAM" id="SignalP"/>
    </source>
</evidence>
<dbReference type="PANTHER" id="PTHR31528:SF1">
    <property type="entry name" value="4-AMINO-5-HYDROXYMETHYL-2-METHYLPYRIMIDINE PHOSPHATE SYNTHASE THI11-RELATED"/>
    <property type="match status" value="1"/>
</dbReference>
<evidence type="ECO:0000256" key="1">
    <source>
        <dbReference type="ARBA" id="ARBA00003469"/>
    </source>
</evidence>
<dbReference type="InterPro" id="IPR015168">
    <property type="entry name" value="SsuA/THI5"/>
</dbReference>
<name>A0A967EYJ9_9PROT</name>
<keyword evidence="5" id="KW-0808">Transferase</keyword>
<evidence type="ECO:0000256" key="3">
    <source>
        <dbReference type="ARBA" id="ARBA00009406"/>
    </source>
</evidence>
<feature type="chain" id="PRO_5037592893" description="Thiamine pyrimidine synthase" evidence="12">
    <location>
        <begin position="30"/>
        <end position="344"/>
    </location>
</feature>
<evidence type="ECO:0000256" key="6">
    <source>
        <dbReference type="ARBA" id="ARBA00022723"/>
    </source>
</evidence>
<gene>
    <name evidence="14" type="ORF">HBA54_14355</name>
</gene>
<comment type="caution">
    <text evidence="14">The sequence shown here is derived from an EMBL/GenBank/DDBJ whole genome shotgun (WGS) entry which is preliminary data.</text>
</comment>
<evidence type="ECO:0000256" key="2">
    <source>
        <dbReference type="ARBA" id="ARBA00004948"/>
    </source>
</evidence>
<dbReference type="InterPro" id="IPR027939">
    <property type="entry name" value="NMT1/THI5"/>
</dbReference>
<evidence type="ECO:0000256" key="10">
    <source>
        <dbReference type="ARBA" id="ARBA00033171"/>
    </source>
</evidence>
<dbReference type="AlphaFoldDB" id="A0A967EYJ9"/>
<feature type="domain" description="SsuA/THI5-like" evidence="13">
    <location>
        <begin position="46"/>
        <end position="260"/>
    </location>
</feature>
<dbReference type="Gene3D" id="3.40.190.10">
    <property type="entry name" value="Periplasmic binding protein-like II"/>
    <property type="match status" value="2"/>
</dbReference>
<dbReference type="EMBL" id="JAAQPH010000010">
    <property type="protein sequence ID" value="NIA69782.1"/>
    <property type="molecule type" value="Genomic_DNA"/>
</dbReference>
<dbReference type="GO" id="GO:0016740">
    <property type="term" value="F:transferase activity"/>
    <property type="evidence" value="ECO:0007669"/>
    <property type="project" value="UniProtKB-KW"/>
</dbReference>
<keyword evidence="6" id="KW-0479">Metal-binding</keyword>
<evidence type="ECO:0000256" key="9">
    <source>
        <dbReference type="ARBA" id="ARBA00023004"/>
    </source>
</evidence>
<reference evidence="14" key="1">
    <citation type="submission" date="2020-03" db="EMBL/GenBank/DDBJ databases">
        <title>Genome of Pelagibius litoralis DSM 21314T.</title>
        <authorList>
            <person name="Wang G."/>
        </authorList>
    </citation>
    <scope>NUCLEOTIDE SEQUENCE</scope>
    <source>
        <strain evidence="14">DSM 21314</strain>
    </source>
</reference>
<keyword evidence="12" id="KW-0732">Signal</keyword>
<comment type="function">
    <text evidence="1">Responsible for the formation of the pyrimidine heterocycle in the thiamine biosynthesis pathway. Catalyzes the formation of hydroxymethylpyrimidine phosphate (HMP-P) from histidine and pyridoxal phosphate (PLP). The protein uses PLP and the active site histidine to form HMP-P, generating an inactive enzyme. The enzyme can only undergo a single turnover, which suggests it is a suicide enzyme.</text>
</comment>
<accession>A0A967EYJ9</accession>
<evidence type="ECO:0000256" key="11">
    <source>
        <dbReference type="ARBA" id="ARBA00048179"/>
    </source>
</evidence>
<dbReference type="RefSeq" id="WP_167225718.1">
    <property type="nucleotide sequence ID" value="NZ_JAAQPH010000010.1"/>
</dbReference>
<feature type="signal peptide" evidence="12">
    <location>
        <begin position="1"/>
        <end position="29"/>
    </location>
</feature>
<evidence type="ECO:0000256" key="4">
    <source>
        <dbReference type="ARBA" id="ARBA00011738"/>
    </source>
</evidence>
<proteinExistence type="inferred from homology"/>
<comment type="catalytic activity">
    <reaction evidence="11">
        <text>N(6)-(pyridoxal phosphate)-L-lysyl-[4-amino-5-hydroxymethyl-2-methylpyrimidine phosphate synthase] + L-histidyl-[4-amino-5-hydroxymethyl-2-methylpyrimidine phosphate synthase] + 2 Fe(3+) + 4 H2O = L-lysyl-[4-amino-5-hydroxymethyl-2-methylpyrimidine phosphate synthase] + (2S)-2-amino-5-hydroxy-4-oxopentanoyl-[4-amino-5-hydroxymethyl-2-methylpyrimidine phosphate synthase] + 4-amino-2-methyl-5-(phosphooxymethyl)pyrimidine + 3-oxopropanoate + 2 Fe(2+) + 2 H(+)</text>
        <dbReference type="Rhea" id="RHEA:65756"/>
        <dbReference type="Rhea" id="RHEA-COMP:16892"/>
        <dbReference type="Rhea" id="RHEA-COMP:16893"/>
        <dbReference type="Rhea" id="RHEA-COMP:16894"/>
        <dbReference type="Rhea" id="RHEA-COMP:16895"/>
        <dbReference type="ChEBI" id="CHEBI:15377"/>
        <dbReference type="ChEBI" id="CHEBI:15378"/>
        <dbReference type="ChEBI" id="CHEBI:29033"/>
        <dbReference type="ChEBI" id="CHEBI:29034"/>
        <dbReference type="ChEBI" id="CHEBI:29969"/>
        <dbReference type="ChEBI" id="CHEBI:29979"/>
        <dbReference type="ChEBI" id="CHEBI:33190"/>
        <dbReference type="ChEBI" id="CHEBI:58354"/>
        <dbReference type="ChEBI" id="CHEBI:143915"/>
        <dbReference type="ChEBI" id="CHEBI:157692"/>
    </reaction>
    <physiologicalReaction direction="left-to-right" evidence="11">
        <dbReference type="Rhea" id="RHEA:65757"/>
    </physiologicalReaction>
</comment>
<dbReference type="Pfam" id="PF09084">
    <property type="entry name" value="NMT1"/>
    <property type="match status" value="1"/>
</dbReference>
<comment type="subunit">
    <text evidence="4">Homodimer.</text>
</comment>
<evidence type="ECO:0000313" key="15">
    <source>
        <dbReference type="Proteomes" id="UP000761264"/>
    </source>
</evidence>
<dbReference type="GO" id="GO:0046872">
    <property type="term" value="F:metal ion binding"/>
    <property type="evidence" value="ECO:0007669"/>
    <property type="project" value="UniProtKB-KW"/>
</dbReference>
<evidence type="ECO:0000313" key="14">
    <source>
        <dbReference type="EMBL" id="NIA69782.1"/>
    </source>
</evidence>
<comment type="pathway">
    <text evidence="2">Cofactor biosynthesis; thiamine diphosphate biosynthesis.</text>
</comment>
<keyword evidence="15" id="KW-1185">Reference proteome</keyword>
<dbReference type="GO" id="GO:0009228">
    <property type="term" value="P:thiamine biosynthetic process"/>
    <property type="evidence" value="ECO:0007669"/>
    <property type="project" value="UniProtKB-KW"/>
</dbReference>
<sequence>MFKFKILRSAALAAVLSLAVTQAPNSAWAEVDIKFTLDWKFQGPTAAFLVAADKGFYAEEGLDVSIDSGNGSAGAVTRVAGGAYQMGFADINALVDFNAQNPGQSVKAVMMAYDAPPFSLFTLKKNNIKTAEDLVGRKLGAPVFDASYKLFPAFAHETGIDEAAVERVNMDPALRETMLVQGQVDFISGHYFSSMLDLKSKGVAEEDIQFFLYADFGMDFYGNAVIASGDFIKENPEAIAGFIRATVRGWKDIIADPEGAITIVAKSDPLIDKGLELERLQLALDVNVLTDHVKANGIGDVDEARLRSSIAQLAIAYGLTSTPEPADVWTSAFLPVAQDRMLTP</sequence>
<keyword evidence="8" id="KW-0784">Thiamine biosynthesis</keyword>
<evidence type="ECO:0000256" key="8">
    <source>
        <dbReference type="ARBA" id="ARBA00022977"/>
    </source>
</evidence>
<dbReference type="Proteomes" id="UP000761264">
    <property type="component" value="Unassembled WGS sequence"/>
</dbReference>
<evidence type="ECO:0000259" key="13">
    <source>
        <dbReference type="Pfam" id="PF09084"/>
    </source>
</evidence>
<evidence type="ECO:0000256" key="5">
    <source>
        <dbReference type="ARBA" id="ARBA00022679"/>
    </source>
</evidence>
<dbReference type="PANTHER" id="PTHR31528">
    <property type="entry name" value="4-AMINO-5-HYDROXYMETHYL-2-METHYLPYRIMIDINE PHOSPHATE SYNTHASE THI11-RELATED"/>
    <property type="match status" value="1"/>
</dbReference>
<keyword evidence="9" id="KW-0408">Iron</keyword>
<organism evidence="14 15">
    <name type="scientific">Pelagibius litoralis</name>
    <dbReference type="NCBI Taxonomy" id="374515"/>
    <lineage>
        <taxon>Bacteria</taxon>
        <taxon>Pseudomonadati</taxon>
        <taxon>Pseudomonadota</taxon>
        <taxon>Alphaproteobacteria</taxon>
        <taxon>Rhodospirillales</taxon>
        <taxon>Rhodovibrionaceae</taxon>
        <taxon>Pelagibius</taxon>
    </lineage>
</organism>
<protein>
    <recommendedName>
        <fullName evidence="10">Thiamine pyrimidine synthase</fullName>
    </recommendedName>
</protein>
<comment type="similarity">
    <text evidence="3">Belongs to the NMT1/THI5 family.</text>
</comment>
<dbReference type="SUPFAM" id="SSF53850">
    <property type="entry name" value="Periplasmic binding protein-like II"/>
    <property type="match status" value="1"/>
</dbReference>
<evidence type="ECO:0000256" key="7">
    <source>
        <dbReference type="ARBA" id="ARBA00022898"/>
    </source>
</evidence>
<keyword evidence="7" id="KW-0663">Pyridoxal phosphate</keyword>